<reference evidence="5" key="1">
    <citation type="submission" date="2020-07" db="EMBL/GenBank/DDBJ databases">
        <title>Huge and variable diversity of episymbiotic CPR bacteria and DPANN archaea in groundwater ecosystems.</title>
        <authorList>
            <person name="He C.Y."/>
            <person name="Keren R."/>
            <person name="Whittaker M."/>
            <person name="Farag I.F."/>
            <person name="Doudna J."/>
            <person name="Cate J.H.D."/>
            <person name="Banfield J.F."/>
        </authorList>
    </citation>
    <scope>NUCLEOTIDE SEQUENCE</scope>
    <source>
        <strain evidence="5">NC_groundwater_717_Ag_S-0.2um_59_8</strain>
    </source>
</reference>
<evidence type="ECO:0000313" key="6">
    <source>
        <dbReference type="Proteomes" id="UP000741360"/>
    </source>
</evidence>
<keyword evidence="2" id="KW-0479">Metal-binding</keyword>
<evidence type="ECO:0000256" key="1">
    <source>
        <dbReference type="ARBA" id="ARBA00022670"/>
    </source>
</evidence>
<accession>A0A932GM19</accession>
<dbReference type="InterPro" id="IPR002933">
    <property type="entry name" value="Peptidase_M20"/>
</dbReference>
<dbReference type="InterPro" id="IPR051458">
    <property type="entry name" value="Cyt/Met_Dipeptidase"/>
</dbReference>
<dbReference type="InterPro" id="IPR011650">
    <property type="entry name" value="Peptidase_M20_dimer"/>
</dbReference>
<dbReference type="Gene3D" id="3.40.630.10">
    <property type="entry name" value="Zn peptidases"/>
    <property type="match status" value="1"/>
</dbReference>
<organism evidence="5 6">
    <name type="scientific">Tectimicrobiota bacterium</name>
    <dbReference type="NCBI Taxonomy" id="2528274"/>
    <lineage>
        <taxon>Bacteria</taxon>
        <taxon>Pseudomonadati</taxon>
        <taxon>Nitrospinota/Tectimicrobiota group</taxon>
        <taxon>Candidatus Tectimicrobiota</taxon>
    </lineage>
</organism>
<dbReference type="Pfam" id="PF01546">
    <property type="entry name" value="Peptidase_M20"/>
    <property type="match status" value="1"/>
</dbReference>
<evidence type="ECO:0000313" key="5">
    <source>
        <dbReference type="EMBL" id="MBI3013471.1"/>
    </source>
</evidence>
<sequence>MKDRRAIYQYIEDHEAEHIARVQEYLRQPSISADGTGMSECARLLQEYYRALGCREVAEVDVGGYPFVWAVYSCGSPKTIINYSMYDVQPVEGEVWSSPPFEAHLQERPPFGRVIVARGAHNSKGGYRMWLNALESIIAVEGKLPVNIFFTAEGEEELGSPHLPAFIDRYLSRLQEADGVLSCIPCQQHDGGIRLTLGVKGIYEFRLECSGERWGRGPEKHDVHSSMKAIADSPVWRLIHALSTLTTPDGNRVLVEGFYENAASPTSEDLELIRDLSSQFDPSLWQRTHRIRSWADDLSGQDLLVRFMFSPTLNIQGIWGGHTGAGSKTVLPHKGSCQIDIRLVPGMTVEEVHDKLRRHLDRHGYEDIAIFPLGGYPPARTSLRTKLVQSVVRMYRDRGITPQIWPLSGGSWPMYLYCEDPLRLPYCAGGLGHGGGAHSPDEYLVMQGNGTVAGLVEAEKSYVDILYNFVEA</sequence>
<comment type="caution">
    <text evidence="5">The sequence shown here is derived from an EMBL/GenBank/DDBJ whole genome shotgun (WGS) entry which is preliminary data.</text>
</comment>
<evidence type="ECO:0000259" key="4">
    <source>
        <dbReference type="Pfam" id="PF07687"/>
    </source>
</evidence>
<evidence type="ECO:0000256" key="3">
    <source>
        <dbReference type="ARBA" id="ARBA00022801"/>
    </source>
</evidence>
<dbReference type="EMBL" id="JACPSX010000001">
    <property type="protein sequence ID" value="MBI3013471.1"/>
    <property type="molecule type" value="Genomic_DNA"/>
</dbReference>
<name>A0A932GM19_UNCTE</name>
<dbReference type="SUPFAM" id="SSF53187">
    <property type="entry name" value="Zn-dependent exopeptidases"/>
    <property type="match status" value="1"/>
</dbReference>
<proteinExistence type="predicted"/>
<dbReference type="GO" id="GO:0008233">
    <property type="term" value="F:peptidase activity"/>
    <property type="evidence" value="ECO:0007669"/>
    <property type="project" value="UniProtKB-KW"/>
</dbReference>
<evidence type="ECO:0000256" key="2">
    <source>
        <dbReference type="ARBA" id="ARBA00022723"/>
    </source>
</evidence>
<dbReference type="AlphaFoldDB" id="A0A932GM19"/>
<dbReference type="PANTHER" id="PTHR43270">
    <property type="entry name" value="BETA-ALA-HIS DIPEPTIDASE"/>
    <property type="match status" value="1"/>
</dbReference>
<protein>
    <submittedName>
        <fullName evidence="5">M20/M25/M40 family metallo-hydrolase</fullName>
    </submittedName>
</protein>
<dbReference type="GO" id="GO:0046872">
    <property type="term" value="F:metal ion binding"/>
    <property type="evidence" value="ECO:0007669"/>
    <property type="project" value="UniProtKB-KW"/>
</dbReference>
<keyword evidence="1" id="KW-0645">Protease</keyword>
<dbReference type="Gene3D" id="3.30.70.360">
    <property type="match status" value="1"/>
</dbReference>
<dbReference type="Pfam" id="PF07687">
    <property type="entry name" value="M20_dimer"/>
    <property type="match status" value="1"/>
</dbReference>
<keyword evidence="3" id="KW-0378">Hydrolase</keyword>
<feature type="domain" description="Peptidase M20 dimerisation" evidence="4">
    <location>
        <begin position="220"/>
        <end position="366"/>
    </location>
</feature>
<dbReference type="GO" id="GO:0006508">
    <property type="term" value="P:proteolysis"/>
    <property type="evidence" value="ECO:0007669"/>
    <property type="project" value="UniProtKB-KW"/>
</dbReference>
<dbReference type="Proteomes" id="UP000741360">
    <property type="component" value="Unassembled WGS sequence"/>
</dbReference>
<gene>
    <name evidence="5" type="ORF">HYY65_00065</name>
</gene>
<dbReference type="PANTHER" id="PTHR43270:SF4">
    <property type="entry name" value="CARNOSINE DIPEPTIDASE 2, ISOFORM A"/>
    <property type="match status" value="1"/>
</dbReference>